<dbReference type="GO" id="GO:0005509">
    <property type="term" value="F:calcium ion binding"/>
    <property type="evidence" value="ECO:0007669"/>
    <property type="project" value="InterPro"/>
</dbReference>
<organism evidence="5 6">
    <name type="scientific">Araneus ventricosus</name>
    <name type="common">Orbweaver spider</name>
    <name type="synonym">Epeira ventricosa</name>
    <dbReference type="NCBI Taxonomy" id="182803"/>
    <lineage>
        <taxon>Eukaryota</taxon>
        <taxon>Metazoa</taxon>
        <taxon>Ecdysozoa</taxon>
        <taxon>Arthropoda</taxon>
        <taxon>Chelicerata</taxon>
        <taxon>Arachnida</taxon>
        <taxon>Araneae</taxon>
        <taxon>Araneomorphae</taxon>
        <taxon>Entelegynae</taxon>
        <taxon>Araneoidea</taxon>
        <taxon>Araneidae</taxon>
        <taxon>Araneus</taxon>
    </lineage>
</organism>
<dbReference type="PANTHER" id="PTHR24034">
    <property type="entry name" value="EGF-LIKE DOMAIN-CONTAINING PROTEIN"/>
    <property type="match status" value="1"/>
</dbReference>
<feature type="domain" description="EGF-like calcium-binding" evidence="4">
    <location>
        <begin position="237"/>
        <end position="288"/>
    </location>
</feature>
<feature type="domain" description="EGF-like calcium-binding" evidence="4">
    <location>
        <begin position="392"/>
        <end position="446"/>
    </location>
</feature>
<dbReference type="SUPFAM" id="SSF57184">
    <property type="entry name" value="Growth factor receptor domain"/>
    <property type="match status" value="2"/>
</dbReference>
<dbReference type="Proteomes" id="UP000499080">
    <property type="component" value="Unassembled WGS sequence"/>
</dbReference>
<proteinExistence type="predicted"/>
<dbReference type="SMART" id="SM00179">
    <property type="entry name" value="EGF_CA"/>
    <property type="match status" value="5"/>
</dbReference>
<evidence type="ECO:0000256" key="2">
    <source>
        <dbReference type="ARBA" id="ARBA00022737"/>
    </source>
</evidence>
<dbReference type="Pfam" id="PF07645">
    <property type="entry name" value="EGF_CA"/>
    <property type="match status" value="5"/>
</dbReference>
<dbReference type="PANTHER" id="PTHR24034:SF89">
    <property type="entry name" value="COMPLEMENT COMPONENT C1Q RECEPTOR"/>
    <property type="match status" value="1"/>
</dbReference>
<keyword evidence="1" id="KW-0245">EGF-like domain</keyword>
<feature type="domain" description="EGF-like calcium-binding" evidence="4">
    <location>
        <begin position="184"/>
        <end position="236"/>
    </location>
</feature>
<protein>
    <submittedName>
        <fullName evidence="5">Hemicentin-2</fullName>
    </submittedName>
</protein>
<dbReference type="InterPro" id="IPR049883">
    <property type="entry name" value="NOTCH1_EGF-like"/>
</dbReference>
<feature type="domain" description="EGF-like calcium-binding" evidence="4">
    <location>
        <begin position="289"/>
        <end position="334"/>
    </location>
</feature>
<keyword evidence="6" id="KW-1185">Reference proteome</keyword>
<reference evidence="5 6" key="1">
    <citation type="journal article" date="2019" name="Sci. Rep.">
        <title>Orb-weaving spider Araneus ventricosus genome elucidates the spidroin gene catalogue.</title>
        <authorList>
            <person name="Kono N."/>
            <person name="Nakamura H."/>
            <person name="Ohtoshi R."/>
            <person name="Moran D.A.P."/>
            <person name="Shinohara A."/>
            <person name="Yoshida Y."/>
            <person name="Fujiwara M."/>
            <person name="Mori M."/>
            <person name="Tomita M."/>
            <person name="Arakawa K."/>
        </authorList>
    </citation>
    <scope>NUCLEOTIDE SEQUENCE [LARGE SCALE GENOMIC DNA]</scope>
</reference>
<dbReference type="EMBL" id="BGPR01025655">
    <property type="protein sequence ID" value="GBN94750.1"/>
    <property type="molecule type" value="Genomic_DNA"/>
</dbReference>
<dbReference type="InterPro" id="IPR050751">
    <property type="entry name" value="ECM_structural_protein"/>
</dbReference>
<dbReference type="PROSITE" id="PS01187">
    <property type="entry name" value="EGF_CA"/>
    <property type="match status" value="3"/>
</dbReference>
<dbReference type="InterPro" id="IPR009030">
    <property type="entry name" value="Growth_fac_rcpt_cys_sf"/>
</dbReference>
<evidence type="ECO:0000256" key="1">
    <source>
        <dbReference type="ARBA" id="ARBA00022536"/>
    </source>
</evidence>
<keyword evidence="3" id="KW-1015">Disulfide bond</keyword>
<evidence type="ECO:0000313" key="6">
    <source>
        <dbReference type="Proteomes" id="UP000499080"/>
    </source>
</evidence>
<dbReference type="CDD" id="cd00054">
    <property type="entry name" value="EGF_CA"/>
    <property type="match status" value="1"/>
</dbReference>
<dbReference type="AlphaFoldDB" id="A0A4Y2T498"/>
<comment type="caution">
    <text evidence="5">The sequence shown here is derived from an EMBL/GenBank/DDBJ whole genome shotgun (WGS) entry which is preliminary data.</text>
</comment>
<evidence type="ECO:0000256" key="3">
    <source>
        <dbReference type="ARBA" id="ARBA00023157"/>
    </source>
</evidence>
<feature type="domain" description="EGF-like calcium-binding" evidence="4">
    <location>
        <begin position="127"/>
        <end position="183"/>
    </location>
</feature>
<dbReference type="SUPFAM" id="SSF57196">
    <property type="entry name" value="EGF/Laminin"/>
    <property type="match status" value="1"/>
</dbReference>
<evidence type="ECO:0000313" key="5">
    <source>
        <dbReference type="EMBL" id="GBN94750.1"/>
    </source>
</evidence>
<evidence type="ECO:0000259" key="4">
    <source>
        <dbReference type="SMART" id="SM00179"/>
    </source>
</evidence>
<dbReference type="InterPro" id="IPR001881">
    <property type="entry name" value="EGF-like_Ca-bd_dom"/>
</dbReference>
<dbReference type="InterPro" id="IPR018097">
    <property type="entry name" value="EGF_Ca-bd_CS"/>
</dbReference>
<keyword evidence="2" id="KW-0677">Repeat</keyword>
<sequence length="453" mass="50934">MKRQFAPIIQWGDFLVLNNIKESIDGNIELHWVRTHKVQLGKEQGDELAKDATVKHMIDYHFNRSCVQLRNDAKRNIILKRQERWDQFQKGRRTKMFFDRVNLIRVIGNFFLNQIYTGHGVFGEYQDVDECLLEAHNCDQATETCLNSIGGFQCLEKTFQRPDIPKVTCPVGYEFNQDRRTCDDVDECLDGVCPRGFSCLNTKGSYRCVPANATADPILHPCPRGFQFHTASGRCIDMDECAEGIDTCDRTTQMCQNSHGSYQCLEKPTRNRNCPAGFKWNDNKDNCEDVDECTEGLDDCADPQLQCRNTVGGYGCIPRCPTDLLFDPQQGACVSIQEIADCASGLVKCEANQVCVPVGSTSKCVQKSVGDLCEPGFKPDIAPDGVTGICTDVNECEEFPDVCDIEREKCQNEWGSYDCLPLQPPVPTEGSCPAGFERDPHSRQCVGRYIQGY</sequence>
<name>A0A4Y2T498_ARAVE</name>
<gene>
    <name evidence="5" type="primary">HMCN2_2</name>
    <name evidence="5" type="ORF">AVEN_207729_1</name>
</gene>
<dbReference type="OrthoDB" id="5985519at2759"/>
<dbReference type="Gene3D" id="2.10.25.10">
    <property type="entry name" value="Laminin"/>
    <property type="match status" value="5"/>
</dbReference>
<accession>A0A4Y2T498</accession>